<accession>A0A9P6U0P3</accession>
<comment type="caution">
    <text evidence="2">The sequence shown here is derived from an EMBL/GenBank/DDBJ whole genome shotgun (WGS) entry which is preliminary data.</text>
</comment>
<keyword evidence="3" id="KW-1185">Reference proteome</keyword>
<organism evidence="2 3">
    <name type="scientific">Mortierella polycephala</name>
    <dbReference type="NCBI Taxonomy" id="41804"/>
    <lineage>
        <taxon>Eukaryota</taxon>
        <taxon>Fungi</taxon>
        <taxon>Fungi incertae sedis</taxon>
        <taxon>Mucoromycota</taxon>
        <taxon>Mortierellomycotina</taxon>
        <taxon>Mortierellomycetes</taxon>
        <taxon>Mortierellales</taxon>
        <taxon>Mortierellaceae</taxon>
        <taxon>Mortierella</taxon>
    </lineage>
</organism>
<evidence type="ECO:0000313" key="3">
    <source>
        <dbReference type="Proteomes" id="UP000726737"/>
    </source>
</evidence>
<dbReference type="AlphaFoldDB" id="A0A9P6U0P3"/>
<dbReference type="OrthoDB" id="69088at2759"/>
<sequence>MAQFSDLQKKAFDTILSKTTGKHWVNYPDIAPLILELKHLSDGYREPDLDYLTKLMRLAILSDEWHSERQFLLLESYCAAAAPNLFSQFLAQFILEAGEQYPSLPGQDTNSGWLVFSMDYKQEQARRGDMLRKLWMIASERGQNIEKLTIQRILVSLVEKSGSGNSKQDFHDIIYMLHCGPLADQGLPLWDMETVINALAKLRDKSDQRAHGNQLLILTNILDRIFAWLESKDNEEDIEELKMRAASYTKIPELLLFAMDNIFKYLDGRWIQEEMNDHGPPPVVASTSLMDINREREPIRFTTTAASGALGFMDNNHSLRGKALKERSIPQRHGQEVCVQEYEISDLVARCIEGHDIAVLEQLMQRFMLFLRIKIETAMVGATTAALKHAAQQRSLVLICAPVLQAMLRCMIAHWGTCKNTSPRSYPKELEETTWLAQVIAQTGLIPSPINQASVLFALIESKDIGLILEQCYYVLLVRNMDNIQHQQQPQQEHQGPELQLIRRLIFKHAAQTFHLMPLFATRPSPSSIKA</sequence>
<dbReference type="Proteomes" id="UP000726737">
    <property type="component" value="Unassembled WGS sequence"/>
</dbReference>
<reference evidence="2" key="1">
    <citation type="journal article" date="2020" name="Fungal Divers.">
        <title>Resolving the Mortierellaceae phylogeny through synthesis of multi-gene phylogenetics and phylogenomics.</title>
        <authorList>
            <person name="Vandepol N."/>
            <person name="Liber J."/>
            <person name="Desiro A."/>
            <person name="Na H."/>
            <person name="Kennedy M."/>
            <person name="Barry K."/>
            <person name="Grigoriev I.V."/>
            <person name="Miller A.N."/>
            <person name="O'Donnell K."/>
            <person name="Stajich J.E."/>
            <person name="Bonito G."/>
        </authorList>
    </citation>
    <scope>NUCLEOTIDE SEQUENCE</scope>
    <source>
        <strain evidence="2">KOD948</strain>
    </source>
</reference>
<feature type="domain" description="Integrator complex subunit 5 C-terminal" evidence="1">
    <location>
        <begin position="390"/>
        <end position="471"/>
    </location>
</feature>
<name>A0A9P6U0P3_9FUNG</name>
<evidence type="ECO:0000259" key="1">
    <source>
        <dbReference type="Pfam" id="PF14838"/>
    </source>
</evidence>
<dbReference type="Pfam" id="PF14838">
    <property type="entry name" value="INTS5_C"/>
    <property type="match status" value="1"/>
</dbReference>
<dbReference type="EMBL" id="JAAAJA010000419">
    <property type="protein sequence ID" value="KAG0254119.1"/>
    <property type="molecule type" value="Genomic_DNA"/>
</dbReference>
<proteinExistence type="predicted"/>
<dbReference type="InterPro" id="IPR029444">
    <property type="entry name" value="INTS5_C"/>
</dbReference>
<protein>
    <recommendedName>
        <fullName evidence="1">Integrator complex subunit 5 C-terminal domain-containing protein</fullName>
    </recommendedName>
</protein>
<evidence type="ECO:0000313" key="2">
    <source>
        <dbReference type="EMBL" id="KAG0254119.1"/>
    </source>
</evidence>
<gene>
    <name evidence="2" type="ORF">BG011_005940</name>
</gene>